<feature type="region of interest" description="Disordered" evidence="1">
    <location>
        <begin position="169"/>
        <end position="234"/>
    </location>
</feature>
<feature type="compositionally biased region" description="Polar residues" evidence="1">
    <location>
        <begin position="170"/>
        <end position="185"/>
    </location>
</feature>
<feature type="region of interest" description="Disordered" evidence="1">
    <location>
        <begin position="1"/>
        <end position="24"/>
    </location>
</feature>
<sequence length="314" mass="36000">MPGNTSRNTKKSTGKRHQIKARPKRRYLPINLARKFQRERRIRNGGIGVNRRKNRSKLERRSKDFETSELDALIHASEMQLKEILEQDDVLSDIPFDVIPVELEGEIALAQGGGTIIYIERDGLSTLKVVLPQDQPTIAQLKKAIAAQANIQLKRELRERHEERIRRRTQNVLQHATGSNSTSSPYPGGSQLWGKDDNNYTPAHTESSDNNKEKCQEQDNVTRKTTRETMAELKSKPSIRLTGELVCSAAHNGHQHRPCVSWRYLWRAYALFDPANKTLINDENGRKLLSECGIENAQTLRFTKREKYLGKKRQ</sequence>
<organism evidence="3 4">
    <name type="scientific">Musca domestica</name>
    <name type="common">House fly</name>
    <dbReference type="NCBI Taxonomy" id="7370"/>
    <lineage>
        <taxon>Eukaryota</taxon>
        <taxon>Metazoa</taxon>
        <taxon>Ecdysozoa</taxon>
        <taxon>Arthropoda</taxon>
        <taxon>Hexapoda</taxon>
        <taxon>Insecta</taxon>
        <taxon>Pterygota</taxon>
        <taxon>Neoptera</taxon>
        <taxon>Endopterygota</taxon>
        <taxon>Diptera</taxon>
        <taxon>Brachycera</taxon>
        <taxon>Muscomorpha</taxon>
        <taxon>Muscoidea</taxon>
        <taxon>Muscidae</taxon>
        <taxon>Musca</taxon>
    </lineage>
</organism>
<evidence type="ECO:0000313" key="3">
    <source>
        <dbReference type="Proteomes" id="UP001652621"/>
    </source>
</evidence>
<protein>
    <submittedName>
        <fullName evidence="4">Uncharacterized protein LOC131801988</fullName>
    </submittedName>
</protein>
<feature type="compositionally biased region" description="Basic and acidic residues" evidence="1">
    <location>
        <begin position="206"/>
        <end position="234"/>
    </location>
</feature>
<evidence type="ECO:0000313" key="4">
    <source>
        <dbReference type="RefSeq" id="XP_058977226.1"/>
    </source>
</evidence>
<dbReference type="RefSeq" id="XP_058977226.1">
    <property type="nucleotide sequence ID" value="XM_059121243.1"/>
</dbReference>
<reference evidence="4" key="1">
    <citation type="submission" date="2025-08" db="UniProtKB">
        <authorList>
            <consortium name="RefSeq"/>
        </authorList>
    </citation>
    <scope>IDENTIFICATION</scope>
    <source>
        <strain evidence="4">Aabys</strain>
        <tissue evidence="4">Whole body</tissue>
    </source>
</reference>
<dbReference type="InterPro" id="IPR040610">
    <property type="entry name" value="SNRNP25_ubiquitin"/>
</dbReference>
<proteinExistence type="predicted"/>
<dbReference type="Proteomes" id="UP001652621">
    <property type="component" value="Unplaced"/>
</dbReference>
<evidence type="ECO:0000256" key="1">
    <source>
        <dbReference type="SAM" id="MobiDB-lite"/>
    </source>
</evidence>
<dbReference type="Gene3D" id="3.10.20.90">
    <property type="entry name" value="Phosphatidylinositol 3-kinase Catalytic Subunit, Chain A, domain 1"/>
    <property type="match status" value="1"/>
</dbReference>
<dbReference type="Pfam" id="PF18036">
    <property type="entry name" value="Ubiquitin_4"/>
    <property type="match status" value="1"/>
</dbReference>
<dbReference type="GeneID" id="131801988"/>
<feature type="compositionally biased region" description="Basic residues" evidence="1">
    <location>
        <begin position="8"/>
        <end position="24"/>
    </location>
</feature>
<feature type="domain" description="SNRNP25 ubiquitin-like" evidence="2">
    <location>
        <begin position="251"/>
        <end position="305"/>
    </location>
</feature>
<keyword evidence="3" id="KW-1185">Reference proteome</keyword>
<evidence type="ECO:0000259" key="2">
    <source>
        <dbReference type="Pfam" id="PF18036"/>
    </source>
</evidence>
<accession>A0ABM3UUL2</accession>
<gene>
    <name evidence="4" type="primary">LOC131801988</name>
</gene>
<name>A0ABM3UUL2_MUSDO</name>